<gene>
    <name evidence="3" type="ORF">M9458_045074</name>
</gene>
<evidence type="ECO:0000313" key="3">
    <source>
        <dbReference type="EMBL" id="KAL0161349.1"/>
    </source>
</evidence>
<dbReference type="InterPro" id="IPR001584">
    <property type="entry name" value="Integrase_cat-core"/>
</dbReference>
<feature type="compositionally biased region" description="Basic and acidic residues" evidence="1">
    <location>
        <begin position="268"/>
        <end position="280"/>
    </location>
</feature>
<dbReference type="Proteomes" id="UP001529510">
    <property type="component" value="Unassembled WGS sequence"/>
</dbReference>
<name>A0ABD0NI29_CIRMR</name>
<sequence length="286" mass="32157">TPWSHIHVDYVGPFLGKMFLVIVDAHSKWMDIYPMTSSTSQATIEKLRQSFIIFGLPQVLVPDNGSCFTSTEFKKFMKNNGICHVKSAPFHPSSNGLAERAVQTFKEGMKKVQGGTLETRLLGFLFNYRITPHSTKGVSPAELLMARRLRSTFDLLLTDIKAKVLQKQQENQDKGAKLRVFTTGDELLVHSYNYGPKWIPAFIMSASGPVSYTVAVRNGQILKRHVDQIRIQHVDELQGFTQLTVPSDNESLLPEIPSSTEMETVPDCTHKPDHERKGGWERVSVA</sequence>
<dbReference type="Pfam" id="PF00665">
    <property type="entry name" value="rve"/>
    <property type="match status" value="1"/>
</dbReference>
<reference evidence="3 4" key="1">
    <citation type="submission" date="2024-05" db="EMBL/GenBank/DDBJ databases">
        <title>Genome sequencing and assembly of Indian major carp, Cirrhinus mrigala (Hamilton, 1822).</title>
        <authorList>
            <person name="Mohindra V."/>
            <person name="Chowdhury L.M."/>
            <person name="Lal K."/>
            <person name="Jena J.K."/>
        </authorList>
    </citation>
    <scope>NUCLEOTIDE SEQUENCE [LARGE SCALE GENOMIC DNA]</scope>
    <source>
        <strain evidence="3">CM1030</strain>
        <tissue evidence="3">Blood</tissue>
    </source>
</reference>
<protein>
    <recommendedName>
        <fullName evidence="2">Integrase catalytic domain-containing protein</fullName>
    </recommendedName>
</protein>
<dbReference type="PROSITE" id="PS50994">
    <property type="entry name" value="INTEGRASE"/>
    <property type="match status" value="1"/>
</dbReference>
<dbReference type="InterPro" id="IPR012337">
    <property type="entry name" value="RNaseH-like_sf"/>
</dbReference>
<dbReference type="PANTHER" id="PTHR37984">
    <property type="entry name" value="PROTEIN CBG26694"/>
    <property type="match status" value="1"/>
</dbReference>
<dbReference type="SUPFAM" id="SSF53098">
    <property type="entry name" value="Ribonuclease H-like"/>
    <property type="match status" value="1"/>
</dbReference>
<feature type="non-terminal residue" evidence="3">
    <location>
        <position position="1"/>
    </location>
</feature>
<evidence type="ECO:0000259" key="2">
    <source>
        <dbReference type="PROSITE" id="PS50994"/>
    </source>
</evidence>
<accession>A0ABD0NI29</accession>
<organism evidence="3 4">
    <name type="scientific">Cirrhinus mrigala</name>
    <name type="common">Mrigala</name>
    <dbReference type="NCBI Taxonomy" id="683832"/>
    <lineage>
        <taxon>Eukaryota</taxon>
        <taxon>Metazoa</taxon>
        <taxon>Chordata</taxon>
        <taxon>Craniata</taxon>
        <taxon>Vertebrata</taxon>
        <taxon>Euteleostomi</taxon>
        <taxon>Actinopterygii</taxon>
        <taxon>Neopterygii</taxon>
        <taxon>Teleostei</taxon>
        <taxon>Ostariophysi</taxon>
        <taxon>Cypriniformes</taxon>
        <taxon>Cyprinidae</taxon>
        <taxon>Labeoninae</taxon>
        <taxon>Labeonini</taxon>
        <taxon>Cirrhinus</taxon>
    </lineage>
</organism>
<dbReference type="Gene3D" id="3.30.420.10">
    <property type="entry name" value="Ribonuclease H-like superfamily/Ribonuclease H"/>
    <property type="match status" value="1"/>
</dbReference>
<evidence type="ECO:0000313" key="4">
    <source>
        <dbReference type="Proteomes" id="UP001529510"/>
    </source>
</evidence>
<dbReference type="InterPro" id="IPR050951">
    <property type="entry name" value="Retrovirus_Pol_polyprotein"/>
</dbReference>
<keyword evidence="4" id="KW-1185">Reference proteome</keyword>
<evidence type="ECO:0000256" key="1">
    <source>
        <dbReference type="SAM" id="MobiDB-lite"/>
    </source>
</evidence>
<dbReference type="InterPro" id="IPR036397">
    <property type="entry name" value="RNaseH_sf"/>
</dbReference>
<dbReference type="EMBL" id="JAMKFB020000022">
    <property type="protein sequence ID" value="KAL0161349.1"/>
    <property type="molecule type" value="Genomic_DNA"/>
</dbReference>
<dbReference type="FunFam" id="3.30.420.10:FF:000063">
    <property type="entry name" value="Retrovirus-related Pol polyprotein from transposon 297-like Protein"/>
    <property type="match status" value="1"/>
</dbReference>
<feature type="region of interest" description="Disordered" evidence="1">
    <location>
        <begin position="248"/>
        <end position="286"/>
    </location>
</feature>
<dbReference type="AlphaFoldDB" id="A0ABD0NI29"/>
<comment type="caution">
    <text evidence="3">The sequence shown here is derived from an EMBL/GenBank/DDBJ whole genome shotgun (WGS) entry which is preliminary data.</text>
</comment>
<feature type="domain" description="Integrase catalytic" evidence="2">
    <location>
        <begin position="1"/>
        <end position="148"/>
    </location>
</feature>
<proteinExistence type="predicted"/>
<dbReference type="PANTHER" id="PTHR37984:SF13">
    <property type="entry name" value="RIBONUCLEASE H"/>
    <property type="match status" value="1"/>
</dbReference>